<dbReference type="WBParaSite" id="SCUD_0000539401-mRNA-1">
    <property type="protein sequence ID" value="SCUD_0000539401-mRNA-1"/>
    <property type="gene ID" value="SCUD_0000539401"/>
</dbReference>
<evidence type="ECO:0000313" key="2">
    <source>
        <dbReference type="Proteomes" id="UP000279833"/>
    </source>
</evidence>
<reference evidence="3" key="1">
    <citation type="submission" date="2016-06" db="UniProtKB">
        <authorList>
            <consortium name="WormBaseParasite"/>
        </authorList>
    </citation>
    <scope>IDENTIFICATION</scope>
</reference>
<dbReference type="Proteomes" id="UP000279833">
    <property type="component" value="Unassembled WGS sequence"/>
</dbReference>
<proteinExistence type="predicted"/>
<gene>
    <name evidence="1" type="ORF">SCUD_LOCUS5394</name>
</gene>
<dbReference type="AlphaFoldDB" id="A0A183JRQ5"/>
<dbReference type="EMBL" id="UZAK01008751">
    <property type="protein sequence ID" value="VDO95376.1"/>
    <property type="molecule type" value="Genomic_DNA"/>
</dbReference>
<protein>
    <submittedName>
        <fullName evidence="1 3">Uncharacterized protein</fullName>
    </submittedName>
</protein>
<reference evidence="1 2" key="2">
    <citation type="submission" date="2018-11" db="EMBL/GenBank/DDBJ databases">
        <authorList>
            <consortium name="Pathogen Informatics"/>
        </authorList>
    </citation>
    <scope>NUCLEOTIDE SEQUENCE [LARGE SCALE GENOMIC DNA]</scope>
    <source>
        <strain evidence="1">Dakar</strain>
        <strain evidence="2">Dakar, Senegal</strain>
    </source>
</reference>
<sequence length="33" mass="3822">MLFIILKCFFSDNFCLKNNKSITSCSSITFINK</sequence>
<evidence type="ECO:0000313" key="1">
    <source>
        <dbReference type="EMBL" id="VDO95376.1"/>
    </source>
</evidence>
<accession>A0A183JRQ5</accession>
<evidence type="ECO:0000313" key="3">
    <source>
        <dbReference type="WBParaSite" id="SCUD_0000539401-mRNA-1"/>
    </source>
</evidence>
<organism evidence="3">
    <name type="scientific">Schistosoma curassoni</name>
    <dbReference type="NCBI Taxonomy" id="6186"/>
    <lineage>
        <taxon>Eukaryota</taxon>
        <taxon>Metazoa</taxon>
        <taxon>Spiralia</taxon>
        <taxon>Lophotrochozoa</taxon>
        <taxon>Platyhelminthes</taxon>
        <taxon>Trematoda</taxon>
        <taxon>Digenea</taxon>
        <taxon>Strigeidida</taxon>
        <taxon>Schistosomatoidea</taxon>
        <taxon>Schistosomatidae</taxon>
        <taxon>Schistosoma</taxon>
    </lineage>
</organism>
<keyword evidence="2" id="KW-1185">Reference proteome</keyword>
<name>A0A183JRQ5_9TREM</name>